<keyword evidence="3" id="KW-1185">Reference proteome</keyword>
<protein>
    <submittedName>
        <fullName evidence="2">Uncharacterized protein</fullName>
    </submittedName>
</protein>
<comment type="caution">
    <text evidence="2">The sequence shown here is derived from an EMBL/GenBank/DDBJ whole genome shotgun (WGS) entry which is preliminary data.</text>
</comment>
<feature type="region of interest" description="Disordered" evidence="1">
    <location>
        <begin position="1"/>
        <end position="53"/>
    </location>
</feature>
<reference evidence="2 3" key="1">
    <citation type="journal article" date="2023" name="Plants (Basel)">
        <title>Bridging the Gap: Combining Genomics and Transcriptomics Approaches to Understand Stylosanthes scabra, an Orphan Legume from the Brazilian Caatinga.</title>
        <authorList>
            <person name="Ferreira-Neto J.R.C."/>
            <person name="da Silva M.D."/>
            <person name="Binneck E."/>
            <person name="de Melo N.F."/>
            <person name="da Silva R.H."/>
            <person name="de Melo A.L.T.M."/>
            <person name="Pandolfi V."/>
            <person name="Bustamante F.O."/>
            <person name="Brasileiro-Vidal A.C."/>
            <person name="Benko-Iseppon A.M."/>
        </authorList>
    </citation>
    <scope>NUCLEOTIDE SEQUENCE [LARGE SCALE GENOMIC DNA]</scope>
    <source>
        <tissue evidence="2">Leaves</tissue>
    </source>
</reference>
<organism evidence="2 3">
    <name type="scientific">Stylosanthes scabra</name>
    <dbReference type="NCBI Taxonomy" id="79078"/>
    <lineage>
        <taxon>Eukaryota</taxon>
        <taxon>Viridiplantae</taxon>
        <taxon>Streptophyta</taxon>
        <taxon>Embryophyta</taxon>
        <taxon>Tracheophyta</taxon>
        <taxon>Spermatophyta</taxon>
        <taxon>Magnoliopsida</taxon>
        <taxon>eudicotyledons</taxon>
        <taxon>Gunneridae</taxon>
        <taxon>Pentapetalae</taxon>
        <taxon>rosids</taxon>
        <taxon>fabids</taxon>
        <taxon>Fabales</taxon>
        <taxon>Fabaceae</taxon>
        <taxon>Papilionoideae</taxon>
        <taxon>50 kb inversion clade</taxon>
        <taxon>dalbergioids sensu lato</taxon>
        <taxon>Dalbergieae</taxon>
        <taxon>Pterocarpus clade</taxon>
        <taxon>Stylosanthes</taxon>
    </lineage>
</organism>
<evidence type="ECO:0000313" key="2">
    <source>
        <dbReference type="EMBL" id="MED6198579.1"/>
    </source>
</evidence>
<evidence type="ECO:0000256" key="1">
    <source>
        <dbReference type="SAM" id="MobiDB-lite"/>
    </source>
</evidence>
<evidence type="ECO:0000313" key="3">
    <source>
        <dbReference type="Proteomes" id="UP001341840"/>
    </source>
</evidence>
<gene>
    <name evidence="2" type="ORF">PIB30_067746</name>
</gene>
<feature type="region of interest" description="Disordered" evidence="1">
    <location>
        <begin position="72"/>
        <end position="91"/>
    </location>
</feature>
<accession>A0ABU6XNF0</accession>
<proteinExistence type="predicted"/>
<feature type="compositionally biased region" description="Polar residues" evidence="1">
    <location>
        <begin position="38"/>
        <end position="53"/>
    </location>
</feature>
<name>A0ABU6XNF0_9FABA</name>
<sequence length="91" mass="10040">MVAEATAAEEAMRKPWNLRSRKQTTPAVTGEASIDPPSRSQNPKLKLTKGSTRTSTISALTTLVGDSLRQHFRRPGNPRTPHCTHHLCRVP</sequence>
<dbReference type="EMBL" id="JASCZI010212161">
    <property type="protein sequence ID" value="MED6198579.1"/>
    <property type="molecule type" value="Genomic_DNA"/>
</dbReference>
<dbReference type="Proteomes" id="UP001341840">
    <property type="component" value="Unassembled WGS sequence"/>
</dbReference>